<gene>
    <name evidence="1" type="ORF">ES332_A07G179200v1</name>
</gene>
<dbReference type="EMBL" id="CM017616">
    <property type="protein sequence ID" value="TYI19650.1"/>
    <property type="molecule type" value="Genomic_DNA"/>
</dbReference>
<evidence type="ECO:0008006" key="3">
    <source>
        <dbReference type="Google" id="ProtNLM"/>
    </source>
</evidence>
<dbReference type="InterPro" id="IPR036691">
    <property type="entry name" value="Endo/exonu/phosph_ase_sf"/>
</dbReference>
<organism evidence="1 2">
    <name type="scientific">Gossypium tomentosum</name>
    <name type="common">Hawaiian cotton</name>
    <name type="synonym">Gossypium sandvicense</name>
    <dbReference type="NCBI Taxonomy" id="34277"/>
    <lineage>
        <taxon>Eukaryota</taxon>
        <taxon>Viridiplantae</taxon>
        <taxon>Streptophyta</taxon>
        <taxon>Embryophyta</taxon>
        <taxon>Tracheophyta</taxon>
        <taxon>Spermatophyta</taxon>
        <taxon>Magnoliopsida</taxon>
        <taxon>eudicotyledons</taxon>
        <taxon>Gunneridae</taxon>
        <taxon>Pentapetalae</taxon>
        <taxon>rosids</taxon>
        <taxon>malvids</taxon>
        <taxon>Malvales</taxon>
        <taxon>Malvaceae</taxon>
        <taxon>Malvoideae</taxon>
        <taxon>Gossypium</taxon>
    </lineage>
</organism>
<name>A0A5D2PXB3_GOSTO</name>
<dbReference type="Proteomes" id="UP000322667">
    <property type="component" value="Chromosome A07"/>
</dbReference>
<keyword evidence="2" id="KW-1185">Reference proteome</keyword>
<evidence type="ECO:0000313" key="1">
    <source>
        <dbReference type="EMBL" id="TYI19650.1"/>
    </source>
</evidence>
<accession>A0A5D2PXB3</accession>
<dbReference type="AlphaFoldDB" id="A0A5D2PXB3"/>
<feature type="non-terminal residue" evidence="1">
    <location>
        <position position="374"/>
    </location>
</feature>
<dbReference type="Gene3D" id="3.60.10.10">
    <property type="entry name" value="Endonuclease/exonuclease/phosphatase"/>
    <property type="match status" value="1"/>
</dbReference>
<proteinExistence type="predicted"/>
<protein>
    <recommendedName>
        <fullName evidence="3">DUF4283 domain-containing protein</fullName>
    </recommendedName>
</protein>
<dbReference type="SUPFAM" id="SSF56219">
    <property type="entry name" value="DNase I-like"/>
    <property type="match status" value="1"/>
</dbReference>
<evidence type="ECO:0000313" key="2">
    <source>
        <dbReference type="Proteomes" id="UP000322667"/>
    </source>
</evidence>
<reference evidence="1 2" key="1">
    <citation type="submission" date="2019-07" db="EMBL/GenBank/DDBJ databases">
        <title>WGS assembly of Gossypium tomentosum.</title>
        <authorList>
            <person name="Chen Z.J."/>
            <person name="Sreedasyam A."/>
            <person name="Ando A."/>
            <person name="Song Q."/>
            <person name="De L."/>
            <person name="Hulse-Kemp A."/>
            <person name="Ding M."/>
            <person name="Ye W."/>
            <person name="Kirkbride R."/>
            <person name="Jenkins J."/>
            <person name="Plott C."/>
            <person name="Lovell J."/>
            <person name="Lin Y.-M."/>
            <person name="Vaughn R."/>
            <person name="Liu B."/>
            <person name="Li W."/>
            <person name="Simpson S."/>
            <person name="Scheffler B."/>
            <person name="Saski C."/>
            <person name="Grover C."/>
            <person name="Hu G."/>
            <person name="Conover J."/>
            <person name="Carlson J."/>
            <person name="Shu S."/>
            <person name="Boston L."/>
            <person name="Williams M."/>
            <person name="Peterson D."/>
            <person name="Mcgee K."/>
            <person name="Jones D."/>
            <person name="Wendel J."/>
            <person name="Stelly D."/>
            <person name="Grimwood J."/>
            <person name="Schmutz J."/>
        </authorList>
    </citation>
    <scope>NUCLEOTIDE SEQUENCE [LARGE SCALE GENOMIC DNA]</scope>
    <source>
        <strain evidence="1">7179.01</strain>
    </source>
</reference>
<sequence length="374" mass="42752">MGLGELIIKRIQGRYFMIEVPDEEMMEILKQRDWAYLNEFFIKVELWTEKFQNYKTTKRVVDIWGEIFAMGENFTMMNNFKNMDVLIITKQAKRIDEVITMEVLSDEGFIVYHNSQGNLLSIPGVGVTNATLPINIISDLNNMGLGLGLEQLNGSETQCEDECGMGLNSNEEAENHDSRPRKPEGKFFSSKIEGDIKGKGILRSDDSVANLSISDFDVSNRRRVLLREAKKTWEVGKRLCFSVYGNEEQITGEIMKINGKQGLGSILKLEAINRVLRMNRANACLIQEMKLDSVSVELVRKYEEEIYGLRNQFCKAWIVGGDFNVVRNRSERINCSSTEKGSKEFDEFIDRLKLVDLPLIGKKFTWFGPDSKCS</sequence>